<dbReference type="EC" id="2.7.13.3" evidence="2"/>
<keyword evidence="7" id="KW-0067">ATP-binding</keyword>
<gene>
    <name evidence="10" type="primary">ttrS</name>
    <name evidence="10" type="ORF">VST7929_02831</name>
</gene>
<evidence type="ECO:0000313" key="10">
    <source>
        <dbReference type="EMBL" id="CAH0535170.1"/>
    </source>
</evidence>
<dbReference type="PANTHER" id="PTHR43065">
    <property type="entry name" value="SENSOR HISTIDINE KINASE"/>
    <property type="match status" value="1"/>
</dbReference>
<dbReference type="Proteomes" id="UP000838672">
    <property type="component" value="Unassembled WGS sequence"/>
</dbReference>
<dbReference type="Pfam" id="PF12974">
    <property type="entry name" value="Phosphonate-bd"/>
    <property type="match status" value="1"/>
</dbReference>
<proteinExistence type="predicted"/>
<dbReference type="PROSITE" id="PS50109">
    <property type="entry name" value="HIS_KIN"/>
    <property type="match status" value="1"/>
</dbReference>
<keyword evidence="6 10" id="KW-0418">Kinase</keyword>
<name>A0ABN8E1C1_9VIBR</name>
<dbReference type="InterPro" id="IPR004358">
    <property type="entry name" value="Sig_transdc_His_kin-like_C"/>
</dbReference>
<evidence type="ECO:0000256" key="3">
    <source>
        <dbReference type="ARBA" id="ARBA00022553"/>
    </source>
</evidence>
<dbReference type="SUPFAM" id="SSF47384">
    <property type="entry name" value="Homodimeric domain of signal transducing histidine kinase"/>
    <property type="match status" value="1"/>
</dbReference>
<dbReference type="InterPro" id="IPR003594">
    <property type="entry name" value="HATPase_dom"/>
</dbReference>
<evidence type="ECO:0000256" key="8">
    <source>
        <dbReference type="ARBA" id="ARBA00023012"/>
    </source>
</evidence>
<keyword evidence="8" id="KW-0902">Two-component regulatory system</keyword>
<comment type="catalytic activity">
    <reaction evidence="1">
        <text>ATP + protein L-histidine = ADP + protein N-phospho-L-histidine.</text>
        <dbReference type="EC" id="2.7.13.3"/>
    </reaction>
</comment>
<evidence type="ECO:0000256" key="1">
    <source>
        <dbReference type="ARBA" id="ARBA00000085"/>
    </source>
</evidence>
<keyword evidence="4 10" id="KW-0808">Transferase</keyword>
<dbReference type="InterPro" id="IPR036097">
    <property type="entry name" value="HisK_dim/P_sf"/>
</dbReference>
<organism evidence="10 11">
    <name type="scientific">Vibrio stylophorae</name>
    <dbReference type="NCBI Taxonomy" id="659351"/>
    <lineage>
        <taxon>Bacteria</taxon>
        <taxon>Pseudomonadati</taxon>
        <taxon>Pseudomonadota</taxon>
        <taxon>Gammaproteobacteria</taxon>
        <taxon>Vibrionales</taxon>
        <taxon>Vibrionaceae</taxon>
        <taxon>Vibrio</taxon>
    </lineage>
</organism>
<reference evidence="10" key="1">
    <citation type="submission" date="2021-11" db="EMBL/GenBank/DDBJ databases">
        <authorList>
            <person name="Rodrigo-Torres L."/>
            <person name="Arahal R. D."/>
            <person name="Lucena T."/>
        </authorList>
    </citation>
    <scope>NUCLEOTIDE SEQUENCE</scope>
    <source>
        <strain evidence="10">CECT 7929</strain>
    </source>
</reference>
<evidence type="ECO:0000256" key="7">
    <source>
        <dbReference type="ARBA" id="ARBA00022840"/>
    </source>
</evidence>
<dbReference type="Gene3D" id="1.10.287.130">
    <property type="match status" value="1"/>
</dbReference>
<feature type="domain" description="Histidine kinase" evidence="9">
    <location>
        <begin position="380"/>
        <end position="595"/>
    </location>
</feature>
<dbReference type="Gene3D" id="3.30.565.10">
    <property type="entry name" value="Histidine kinase-like ATPase, C-terminal domain"/>
    <property type="match status" value="1"/>
</dbReference>
<dbReference type="InterPro" id="IPR036890">
    <property type="entry name" value="HATPase_C_sf"/>
</dbReference>
<dbReference type="PRINTS" id="PR00344">
    <property type="entry name" value="BCTRLSENSOR"/>
</dbReference>
<dbReference type="Pfam" id="PF00512">
    <property type="entry name" value="HisKA"/>
    <property type="match status" value="1"/>
</dbReference>
<evidence type="ECO:0000256" key="4">
    <source>
        <dbReference type="ARBA" id="ARBA00022679"/>
    </source>
</evidence>
<evidence type="ECO:0000256" key="5">
    <source>
        <dbReference type="ARBA" id="ARBA00022741"/>
    </source>
</evidence>
<evidence type="ECO:0000256" key="6">
    <source>
        <dbReference type="ARBA" id="ARBA00022777"/>
    </source>
</evidence>
<evidence type="ECO:0000259" key="9">
    <source>
        <dbReference type="PROSITE" id="PS50109"/>
    </source>
</evidence>
<protein>
    <recommendedName>
        <fullName evidence="2">histidine kinase</fullName>
        <ecNumber evidence="2">2.7.13.3</ecNumber>
    </recommendedName>
</protein>
<dbReference type="EMBL" id="CAKLDI010000002">
    <property type="protein sequence ID" value="CAH0535170.1"/>
    <property type="molecule type" value="Genomic_DNA"/>
</dbReference>
<dbReference type="SMART" id="SM00388">
    <property type="entry name" value="HisKA"/>
    <property type="match status" value="1"/>
</dbReference>
<dbReference type="PANTHER" id="PTHR43065:SF10">
    <property type="entry name" value="PEROXIDE STRESS-ACTIVATED HISTIDINE KINASE MAK3"/>
    <property type="match status" value="1"/>
</dbReference>
<keyword evidence="3" id="KW-0597">Phosphoprotein</keyword>
<dbReference type="GO" id="GO:0004673">
    <property type="term" value="F:protein histidine kinase activity"/>
    <property type="evidence" value="ECO:0007669"/>
    <property type="project" value="UniProtKB-EC"/>
</dbReference>
<comment type="caution">
    <text evidence="10">The sequence shown here is derived from an EMBL/GenBank/DDBJ whole genome shotgun (WGS) entry which is preliminary data.</text>
</comment>
<keyword evidence="5" id="KW-0547">Nucleotide-binding</keyword>
<dbReference type="Gene3D" id="3.40.190.10">
    <property type="entry name" value="Periplasmic binding protein-like II"/>
    <property type="match status" value="2"/>
</dbReference>
<keyword evidence="11" id="KW-1185">Reference proteome</keyword>
<dbReference type="SUPFAM" id="SSF53850">
    <property type="entry name" value="Periplasmic binding protein-like II"/>
    <property type="match status" value="1"/>
</dbReference>
<evidence type="ECO:0000313" key="11">
    <source>
        <dbReference type="Proteomes" id="UP000838672"/>
    </source>
</evidence>
<dbReference type="CDD" id="cd00082">
    <property type="entry name" value="HisKA"/>
    <property type="match status" value="1"/>
</dbReference>
<evidence type="ECO:0000256" key="2">
    <source>
        <dbReference type="ARBA" id="ARBA00012438"/>
    </source>
</evidence>
<dbReference type="Pfam" id="PF02518">
    <property type="entry name" value="HATPase_c"/>
    <property type="match status" value="1"/>
</dbReference>
<dbReference type="SMART" id="SM00387">
    <property type="entry name" value="HATPase_c"/>
    <property type="match status" value="1"/>
</dbReference>
<dbReference type="InterPro" id="IPR005467">
    <property type="entry name" value="His_kinase_dom"/>
</dbReference>
<sequence length="600" mass="67628">MNRLSSRHIFLTFILALLLTFIQPTTASPLVTKELDVGVLALRGHKHAQQVWQPTLTWLEQQMPGYQFVLHTYDFDQLEDAFLHDWLDFILTSPGQMTHLAAQYPVTRLATQKSAHSEIPNRSIASVALVRNDSSLDNFEDLGTARIAAVSNKAFGGYLAFHHEIEKMGQFGDDFFSRITFTGPPTDQLVFDVLDHRFDMVIVPACTLESLVAEGKVKFNELRVLNLQPSKTSKCKVSTALYPSWSFAMTNRPGIEIGQKVAQALMAMPSDHPAATIAQNRGWMMPSSHVNIDKVFRDLDMHPLQKPFAQVFATWVKEHRLYVCCAMALLVFSVLYHLWLHWRFKRSRDHLKKTLNDLRRKSSMLEHAQRVAIVGELGSSLAHEINQPLAAIQNYSQGAKIRMERGVSSQEMLPVIDKIQHQVTAASNIIQRLRDLIHKKPVEKNWCDLVKLTEETIKLVDYEFQRAGVQLGTFYSGEPRPIFADAVGLQQVILNVVKNGKDACLSHQMPPSPLFVDVHVIFFDHEVLIEVTDNGIGLVQDHLPLDHAFYSTKENGLGLGLAICRDVVEGHRGTIQLRTIEPTGCQVTVVLPYLHGDIDA</sequence>
<accession>A0ABN8E1C1</accession>
<dbReference type="SUPFAM" id="SSF55874">
    <property type="entry name" value="ATPase domain of HSP90 chaperone/DNA topoisomerase II/histidine kinase"/>
    <property type="match status" value="1"/>
</dbReference>
<dbReference type="InterPro" id="IPR003661">
    <property type="entry name" value="HisK_dim/P_dom"/>
</dbReference>